<dbReference type="SUPFAM" id="SSF54211">
    <property type="entry name" value="Ribosomal protein S5 domain 2-like"/>
    <property type="match status" value="1"/>
</dbReference>
<dbReference type="EMBL" id="BMDH01000001">
    <property type="protein sequence ID" value="GGI12262.1"/>
    <property type="molecule type" value="Genomic_DNA"/>
</dbReference>
<evidence type="ECO:0000259" key="2">
    <source>
        <dbReference type="Pfam" id="PF01205"/>
    </source>
</evidence>
<dbReference type="SUPFAM" id="SSF54980">
    <property type="entry name" value="EF-G C-terminal domain-like"/>
    <property type="match status" value="1"/>
</dbReference>
<reference evidence="4" key="2">
    <citation type="submission" date="2020-09" db="EMBL/GenBank/DDBJ databases">
        <authorList>
            <person name="Sun Q."/>
            <person name="Sedlacek I."/>
        </authorList>
    </citation>
    <scope>NUCLEOTIDE SEQUENCE</scope>
    <source>
        <strain evidence="4">CCM 8606</strain>
    </source>
</reference>
<dbReference type="PANTHER" id="PTHR16301:SF20">
    <property type="entry name" value="IMPACT FAMILY MEMBER YIGZ"/>
    <property type="match status" value="1"/>
</dbReference>
<sequence>MKTLLDTAQNPAHNSFIERNSEFIGDACHITGPQEVAAFIEQIRAQHPKARHVAFAAVWGEDGGRLGERMSDDGEPSGTAGKPILDVLRQNELTDCVVSVTRYFGGILLGSGGLIRAYARGAALAVQASQLATIVPCVVVTARVSYARLEIMRNLAASVGAQVAHEAFAENVTMTLDVPQEAVPLLQQRVQEQFNATVNLTLGEQVNRPVLQQAQ</sequence>
<dbReference type="Gene3D" id="3.30.230.30">
    <property type="entry name" value="Impact, N-terminal domain"/>
    <property type="match status" value="1"/>
</dbReference>
<feature type="domain" description="UPF0029" evidence="3">
    <location>
        <begin position="144"/>
        <end position="196"/>
    </location>
</feature>
<dbReference type="Pfam" id="PF09186">
    <property type="entry name" value="DUF1949"/>
    <property type="match status" value="1"/>
</dbReference>
<proteinExistence type="inferred from homology"/>
<organism evidence="4 5">
    <name type="scientific">Galliscardovia ingluviei</name>
    <dbReference type="NCBI Taxonomy" id="1769422"/>
    <lineage>
        <taxon>Bacteria</taxon>
        <taxon>Bacillati</taxon>
        <taxon>Actinomycetota</taxon>
        <taxon>Actinomycetes</taxon>
        <taxon>Bifidobacteriales</taxon>
        <taxon>Bifidobacteriaceae</taxon>
        <taxon>Galliscardovia</taxon>
    </lineage>
</organism>
<evidence type="ECO:0000313" key="4">
    <source>
        <dbReference type="EMBL" id="GGI12262.1"/>
    </source>
</evidence>
<evidence type="ECO:0000313" key="5">
    <source>
        <dbReference type="Proteomes" id="UP000619536"/>
    </source>
</evidence>
<accession>A0A8J3EWP9</accession>
<dbReference type="InterPro" id="IPR001498">
    <property type="entry name" value="Impact_N"/>
</dbReference>
<dbReference type="GO" id="GO:0006446">
    <property type="term" value="P:regulation of translational initiation"/>
    <property type="evidence" value="ECO:0007669"/>
    <property type="project" value="TreeGrafter"/>
</dbReference>
<comment type="caution">
    <text evidence="4">The sequence shown here is derived from an EMBL/GenBank/DDBJ whole genome shotgun (WGS) entry which is preliminary data.</text>
</comment>
<dbReference type="PANTHER" id="PTHR16301">
    <property type="entry name" value="IMPACT-RELATED"/>
    <property type="match status" value="1"/>
</dbReference>
<feature type="domain" description="Impact N-terminal" evidence="2">
    <location>
        <begin position="19"/>
        <end position="125"/>
    </location>
</feature>
<dbReference type="InterPro" id="IPR036956">
    <property type="entry name" value="Impact_N_sf"/>
</dbReference>
<evidence type="ECO:0000256" key="1">
    <source>
        <dbReference type="ARBA" id="ARBA00007665"/>
    </source>
</evidence>
<dbReference type="GO" id="GO:0005737">
    <property type="term" value="C:cytoplasm"/>
    <property type="evidence" value="ECO:0007669"/>
    <property type="project" value="TreeGrafter"/>
</dbReference>
<name>A0A8J3EWP9_9BIFI</name>
<comment type="similarity">
    <text evidence="1">Belongs to the IMPACT family.</text>
</comment>
<dbReference type="InterPro" id="IPR020568">
    <property type="entry name" value="Ribosomal_Su5_D2-typ_SF"/>
</dbReference>
<gene>
    <name evidence="4" type="ORF">GCM10007377_00080</name>
</gene>
<keyword evidence="5" id="KW-1185">Reference proteome</keyword>
<dbReference type="InterPro" id="IPR035647">
    <property type="entry name" value="EFG_III/V"/>
</dbReference>
<dbReference type="Gene3D" id="3.30.70.240">
    <property type="match status" value="1"/>
</dbReference>
<dbReference type="AlphaFoldDB" id="A0A8J3EWP9"/>
<dbReference type="Pfam" id="PF01205">
    <property type="entry name" value="Impact_N"/>
    <property type="match status" value="1"/>
</dbReference>
<dbReference type="InterPro" id="IPR023582">
    <property type="entry name" value="Impact"/>
</dbReference>
<evidence type="ECO:0000259" key="3">
    <source>
        <dbReference type="Pfam" id="PF09186"/>
    </source>
</evidence>
<dbReference type="Proteomes" id="UP000619536">
    <property type="component" value="Unassembled WGS sequence"/>
</dbReference>
<dbReference type="RefSeq" id="WP_188354226.1">
    <property type="nucleotide sequence ID" value="NZ_BMDH01000001.1"/>
</dbReference>
<reference evidence="4" key="1">
    <citation type="journal article" date="2014" name="Int. J. Syst. Evol. Microbiol.">
        <title>Complete genome sequence of Corynebacterium casei LMG S-19264T (=DSM 44701T), isolated from a smear-ripened cheese.</title>
        <authorList>
            <consortium name="US DOE Joint Genome Institute (JGI-PGF)"/>
            <person name="Walter F."/>
            <person name="Albersmeier A."/>
            <person name="Kalinowski J."/>
            <person name="Ruckert C."/>
        </authorList>
    </citation>
    <scope>NUCLEOTIDE SEQUENCE</scope>
    <source>
        <strain evidence="4">CCM 8606</strain>
    </source>
</reference>
<dbReference type="InterPro" id="IPR015269">
    <property type="entry name" value="UPF0029_Impact_C"/>
</dbReference>
<protein>
    <submittedName>
        <fullName evidence="4">Thymidylate synthase</fullName>
    </submittedName>
</protein>